<comment type="caution">
    <text evidence="1">The sequence shown here is derived from an EMBL/GenBank/DDBJ whole genome shotgun (WGS) entry which is preliminary data.</text>
</comment>
<gene>
    <name evidence="1" type="ORF">PARMNEM_LOCUS7172</name>
</gene>
<dbReference type="Proteomes" id="UP001314205">
    <property type="component" value="Unassembled WGS sequence"/>
</dbReference>
<dbReference type="EMBL" id="CAVLGL010000080">
    <property type="protein sequence ID" value="CAK1586185.1"/>
    <property type="molecule type" value="Genomic_DNA"/>
</dbReference>
<keyword evidence="2" id="KW-1185">Reference proteome</keyword>
<accession>A0AAV1KTV0</accession>
<protein>
    <submittedName>
        <fullName evidence="1">Uncharacterized protein</fullName>
    </submittedName>
</protein>
<dbReference type="AlphaFoldDB" id="A0AAV1KTV0"/>
<sequence length="66" mass="7451">MGVKRRYCIPLIWEIRKEEEPQDSASPSQSECSRATRWEALADMAAELPPTLTVDPITGQIYTVSK</sequence>
<organism evidence="1 2">
    <name type="scientific">Parnassius mnemosyne</name>
    <name type="common">clouded apollo</name>
    <dbReference type="NCBI Taxonomy" id="213953"/>
    <lineage>
        <taxon>Eukaryota</taxon>
        <taxon>Metazoa</taxon>
        <taxon>Ecdysozoa</taxon>
        <taxon>Arthropoda</taxon>
        <taxon>Hexapoda</taxon>
        <taxon>Insecta</taxon>
        <taxon>Pterygota</taxon>
        <taxon>Neoptera</taxon>
        <taxon>Endopterygota</taxon>
        <taxon>Lepidoptera</taxon>
        <taxon>Glossata</taxon>
        <taxon>Ditrysia</taxon>
        <taxon>Papilionoidea</taxon>
        <taxon>Papilionidae</taxon>
        <taxon>Parnassiinae</taxon>
        <taxon>Parnassini</taxon>
        <taxon>Parnassius</taxon>
        <taxon>Driopa</taxon>
    </lineage>
</organism>
<evidence type="ECO:0000313" key="2">
    <source>
        <dbReference type="Proteomes" id="UP001314205"/>
    </source>
</evidence>
<name>A0AAV1KTV0_9NEOP</name>
<reference evidence="1 2" key="1">
    <citation type="submission" date="2023-11" db="EMBL/GenBank/DDBJ databases">
        <authorList>
            <person name="Hedman E."/>
            <person name="Englund M."/>
            <person name="Stromberg M."/>
            <person name="Nyberg Akerstrom W."/>
            <person name="Nylinder S."/>
            <person name="Jareborg N."/>
            <person name="Kallberg Y."/>
            <person name="Kronander E."/>
        </authorList>
    </citation>
    <scope>NUCLEOTIDE SEQUENCE [LARGE SCALE GENOMIC DNA]</scope>
</reference>
<evidence type="ECO:0000313" key="1">
    <source>
        <dbReference type="EMBL" id="CAK1586185.1"/>
    </source>
</evidence>
<proteinExistence type="predicted"/>